<keyword evidence="3" id="KW-1185">Reference proteome</keyword>
<feature type="compositionally biased region" description="Basic and acidic residues" evidence="1">
    <location>
        <begin position="802"/>
        <end position="812"/>
    </location>
</feature>
<feature type="compositionally biased region" description="Acidic residues" evidence="1">
    <location>
        <begin position="896"/>
        <end position="905"/>
    </location>
</feature>
<feature type="region of interest" description="Disordered" evidence="1">
    <location>
        <begin position="123"/>
        <end position="187"/>
    </location>
</feature>
<proteinExistence type="predicted"/>
<dbReference type="eggNOG" id="ENOG502SWJN">
    <property type="taxonomic scope" value="Eukaryota"/>
</dbReference>
<protein>
    <submittedName>
        <fullName evidence="2">Uncharacterized protein</fullName>
    </submittedName>
</protein>
<reference evidence="2 3" key="1">
    <citation type="journal article" date="2011" name="Science">
        <title>The ecoresponsive genome of Daphnia pulex.</title>
        <authorList>
            <person name="Colbourne J.K."/>
            <person name="Pfrender M.E."/>
            <person name="Gilbert D."/>
            <person name="Thomas W.K."/>
            <person name="Tucker A."/>
            <person name="Oakley T.H."/>
            <person name="Tokishita S."/>
            <person name="Aerts A."/>
            <person name="Arnold G.J."/>
            <person name="Basu M.K."/>
            <person name="Bauer D.J."/>
            <person name="Caceres C.E."/>
            <person name="Carmel L."/>
            <person name="Casola C."/>
            <person name="Choi J.H."/>
            <person name="Detter J.C."/>
            <person name="Dong Q."/>
            <person name="Dusheyko S."/>
            <person name="Eads B.D."/>
            <person name="Frohlich T."/>
            <person name="Geiler-Samerotte K.A."/>
            <person name="Gerlach D."/>
            <person name="Hatcher P."/>
            <person name="Jogdeo S."/>
            <person name="Krijgsveld J."/>
            <person name="Kriventseva E.V."/>
            <person name="Kultz D."/>
            <person name="Laforsch C."/>
            <person name="Lindquist E."/>
            <person name="Lopez J."/>
            <person name="Manak J.R."/>
            <person name="Muller J."/>
            <person name="Pangilinan J."/>
            <person name="Patwardhan R.P."/>
            <person name="Pitluck S."/>
            <person name="Pritham E.J."/>
            <person name="Rechtsteiner A."/>
            <person name="Rho M."/>
            <person name="Rogozin I.B."/>
            <person name="Sakarya O."/>
            <person name="Salamov A."/>
            <person name="Schaack S."/>
            <person name="Shapiro H."/>
            <person name="Shiga Y."/>
            <person name="Skalitzky C."/>
            <person name="Smith Z."/>
            <person name="Souvorov A."/>
            <person name="Sung W."/>
            <person name="Tang Z."/>
            <person name="Tsuchiya D."/>
            <person name="Tu H."/>
            <person name="Vos H."/>
            <person name="Wang M."/>
            <person name="Wolf Y.I."/>
            <person name="Yamagata H."/>
            <person name="Yamada T."/>
            <person name="Ye Y."/>
            <person name="Shaw J.R."/>
            <person name="Andrews J."/>
            <person name="Crease T.J."/>
            <person name="Tang H."/>
            <person name="Lucas S.M."/>
            <person name="Robertson H.M."/>
            <person name="Bork P."/>
            <person name="Koonin E.V."/>
            <person name="Zdobnov E.M."/>
            <person name="Grigoriev I.V."/>
            <person name="Lynch M."/>
            <person name="Boore J.L."/>
        </authorList>
    </citation>
    <scope>NUCLEOTIDE SEQUENCE [LARGE SCALE GENOMIC DNA]</scope>
</reference>
<feature type="compositionally biased region" description="Basic and acidic residues" evidence="1">
    <location>
        <begin position="1119"/>
        <end position="1166"/>
    </location>
</feature>
<feature type="compositionally biased region" description="Basic and acidic residues" evidence="1">
    <location>
        <begin position="1036"/>
        <end position="1049"/>
    </location>
</feature>
<feature type="compositionally biased region" description="Basic residues" evidence="1">
    <location>
        <begin position="837"/>
        <end position="846"/>
    </location>
</feature>
<dbReference type="KEGG" id="dpx:DAPPUDRAFT_304496"/>
<dbReference type="HOGENOM" id="CLU_264223_0_0_1"/>
<feature type="compositionally biased region" description="Basic and acidic residues" evidence="1">
    <location>
        <begin position="665"/>
        <end position="677"/>
    </location>
</feature>
<evidence type="ECO:0000313" key="3">
    <source>
        <dbReference type="Proteomes" id="UP000000305"/>
    </source>
</evidence>
<organism evidence="2 3">
    <name type="scientific">Daphnia pulex</name>
    <name type="common">Water flea</name>
    <dbReference type="NCBI Taxonomy" id="6669"/>
    <lineage>
        <taxon>Eukaryota</taxon>
        <taxon>Metazoa</taxon>
        <taxon>Ecdysozoa</taxon>
        <taxon>Arthropoda</taxon>
        <taxon>Crustacea</taxon>
        <taxon>Branchiopoda</taxon>
        <taxon>Diplostraca</taxon>
        <taxon>Cladocera</taxon>
        <taxon>Anomopoda</taxon>
        <taxon>Daphniidae</taxon>
        <taxon>Daphnia</taxon>
    </lineage>
</organism>
<accession>E9GLQ6</accession>
<dbReference type="OMA" id="YDDRQQP"/>
<feature type="compositionally biased region" description="Low complexity" evidence="1">
    <location>
        <begin position="514"/>
        <end position="524"/>
    </location>
</feature>
<feature type="compositionally biased region" description="Basic and acidic residues" evidence="1">
    <location>
        <begin position="586"/>
        <end position="611"/>
    </location>
</feature>
<feature type="compositionally biased region" description="Basic and acidic residues" evidence="1">
    <location>
        <begin position="700"/>
        <end position="710"/>
    </location>
</feature>
<feature type="compositionally biased region" description="Low complexity" evidence="1">
    <location>
        <begin position="859"/>
        <end position="878"/>
    </location>
</feature>
<feature type="compositionally biased region" description="Polar residues" evidence="1">
    <location>
        <begin position="979"/>
        <end position="995"/>
    </location>
</feature>
<feature type="compositionally biased region" description="Basic and acidic residues" evidence="1">
    <location>
        <begin position="923"/>
        <end position="940"/>
    </location>
</feature>
<gene>
    <name evidence="2" type="ORF">DAPPUDRAFT_304496</name>
</gene>
<evidence type="ECO:0000313" key="2">
    <source>
        <dbReference type="EMBL" id="EFX79545.1"/>
    </source>
</evidence>
<name>E9GLQ6_DAPPU</name>
<feature type="region of interest" description="Disordered" evidence="1">
    <location>
        <begin position="246"/>
        <end position="1205"/>
    </location>
</feature>
<feature type="compositionally biased region" description="Low complexity" evidence="1">
    <location>
        <begin position="640"/>
        <end position="654"/>
    </location>
</feature>
<feature type="compositionally biased region" description="Low complexity" evidence="1">
    <location>
        <begin position="546"/>
        <end position="555"/>
    </location>
</feature>
<dbReference type="Proteomes" id="UP000000305">
    <property type="component" value="Unassembled WGS sequence"/>
</dbReference>
<feature type="compositionally biased region" description="Basic and acidic residues" evidence="1">
    <location>
        <begin position="561"/>
        <end position="574"/>
    </location>
</feature>
<feature type="compositionally biased region" description="Basic and acidic residues" evidence="1">
    <location>
        <begin position="419"/>
        <end position="430"/>
    </location>
</feature>
<dbReference type="STRING" id="6669.E9GLQ6"/>
<evidence type="ECO:0000256" key="1">
    <source>
        <dbReference type="SAM" id="MobiDB-lite"/>
    </source>
</evidence>
<feature type="compositionally biased region" description="Acidic residues" evidence="1">
    <location>
        <begin position="290"/>
        <end position="299"/>
    </location>
</feature>
<dbReference type="OrthoDB" id="6372361at2759"/>
<dbReference type="EMBL" id="GL732551">
    <property type="protein sequence ID" value="EFX79545.1"/>
    <property type="molecule type" value="Genomic_DNA"/>
</dbReference>
<dbReference type="InParanoid" id="E9GLQ6"/>
<feature type="compositionally biased region" description="Basic residues" evidence="1">
    <location>
        <begin position="455"/>
        <end position="464"/>
    </location>
</feature>
<dbReference type="AlphaFoldDB" id="E9GLQ6"/>
<feature type="compositionally biased region" description="Basic residues" evidence="1">
    <location>
        <begin position="998"/>
        <end position="1007"/>
    </location>
</feature>
<feature type="compositionally biased region" description="Basic and acidic residues" evidence="1">
    <location>
        <begin position="847"/>
        <end position="857"/>
    </location>
</feature>
<feature type="compositionally biased region" description="Basic and acidic residues" evidence="1">
    <location>
        <begin position="496"/>
        <end position="509"/>
    </location>
</feature>
<sequence length="1268" mass="136060">MDSVESELLKNLENLFGFHYKGKKYQDLSTQDFIDVYKIFFRIYDTAWLLSDGKPQSVLLKQIISFLQRMELGHLILKGEDLLDCKKNCRLLGAIVSKLESRHNGTQNIQAAVRKIRLLKPKTASEKNLHKQTSSASSGEEEPVKPELVVPHKGRELPRTPPSRPGSDAGASEFVKPKLPPSPLAAHQIPFSKSAKIVSTKKGFRPILPTKEIPRTPLKSPSVPTPVDTCFSGHNLTVDFSSARLTSSNTSTPYDHRTSRNQTSSGEGDATFVIPSKRGAMENGGKVDEMNSESDEDVFENSNEMEGTYVKETKPGKPASVIDESTWVLGDTNKSETEKVAPTEMLPGLHGTFALPKKNAGKSQKVIKGKDSPEVEDDVKTAPVEKATKETPETVETNGDVIDTVAAKGKQGRGKKPGKKDVVEENHLDGAVETETPVAGVESEESSPAVETNVKKGRGKKAAAVKKGAVEERAISAEPEAPETEVKKGRNKKPSKKETNEEHQEEQVVEKNLPAEVEAAAPVAETKEKRGRGKKAQPPVAKSEEISSSPEVNPEPVEETAQEKAVKVVAEPKSKPGPKSKAGPKSKMETKPTEAESETTHVVEPEVVEKKGRGKKGNQVPDAAPPTATEVDTDQLEVQAPPVVAAASEVSPAPEVKKGRGKVKATVEEVQEPKESENLVTNEPDTKEKRSRGRQASSKDGTEKAAKASEEPLPNVETESPLPTSPVAETKEKRGRGRQAKAQAEAPVEETTEAAEVVPAKRGRGKKAAAPAASKADAEEEAVEEVKETKPKGKKGAAAAKKHVEEEEKPAVPEESAASKVDAEEEAVEEVKETKAKGKKGAAAAKKHVEKEEKPAVPEEPAAPVAAVVEEPESPKAVPAKRGRGKKATPAAKEADESDEEAEAVEEVKETKTKGKKGPAAKKQAEEKVAAVPEAAEKTQKTTKRGKAAVAAPDESEASSPKKPKGAPLETEGVRKSSRTQAVKTYDETSGSDDQPASKKRGGRKKAAANAMDAVAEEAEDNKKKPTKKKAASESPEPKPEPPKVEKVAATKRGSKREQPEEAEAALPPAAEEKKRGAKKDHKAPELPLRVVNGLEEDSETNPSKRSKTSEDAEAAAEEPEKKAGRGRKKKEEPQPVETENKSPDDGKKKGKRGGKEEVAEVEKKKPVGRKKAAAAAAVAVVQEEEPEAVASPVQTKQRGKRGAAQAADFVTVISGQNSTDPSPKGSPVVKVRRLKLVEEKQAQAESDEEEVTVPVAATKRTYTRRNK</sequence>